<accession>A0A9X2IRY9</accession>
<dbReference type="InterPro" id="IPR025443">
    <property type="entry name" value="DUF4307"/>
</dbReference>
<organism evidence="3 4">
    <name type="scientific">Rathayibacter rubneri</name>
    <dbReference type="NCBI Taxonomy" id="2950106"/>
    <lineage>
        <taxon>Bacteria</taxon>
        <taxon>Bacillati</taxon>
        <taxon>Actinomycetota</taxon>
        <taxon>Actinomycetes</taxon>
        <taxon>Micrococcales</taxon>
        <taxon>Microbacteriaceae</taxon>
        <taxon>Rathayibacter</taxon>
    </lineage>
</organism>
<dbReference type="Pfam" id="PF14155">
    <property type="entry name" value="DUF4307"/>
    <property type="match status" value="1"/>
</dbReference>
<proteinExistence type="predicted"/>
<evidence type="ECO:0000256" key="1">
    <source>
        <dbReference type="SAM" id="MobiDB-lite"/>
    </source>
</evidence>
<evidence type="ECO:0000313" key="3">
    <source>
        <dbReference type="EMBL" id="MCM6760993.1"/>
    </source>
</evidence>
<keyword evidence="2" id="KW-0472">Membrane</keyword>
<comment type="caution">
    <text evidence="3">The sequence shown here is derived from an EMBL/GenBank/DDBJ whole genome shotgun (WGS) entry which is preliminary data.</text>
</comment>
<sequence>MVARTSDSSERSDEIAEGADGTALEPDGFRDAGPLASRYGRTPRTRRGSRWLFGAVALAFVAVFAAWVVWAGLDSGRDGVDVQDTAHQVVDDRTVTVSFDLTAPVGTEVACAVQALNEQSAVVGWLVVEYPASDDRFRSFTETVRTTELANTGLISSCWLP</sequence>
<dbReference type="RefSeq" id="WP_251942820.1">
    <property type="nucleotide sequence ID" value="NZ_JAMRYM010000002.1"/>
</dbReference>
<protein>
    <submittedName>
        <fullName evidence="3">DUF4307 domain-containing protein</fullName>
    </submittedName>
</protein>
<reference evidence="3" key="1">
    <citation type="submission" date="2022-06" db="EMBL/GenBank/DDBJ databases">
        <title>Whole genome shotgun sequencing (WGS) of Rathayibacter sp. ZW T2_19, isolated from stored onions (Allium cepa).</title>
        <authorList>
            <person name="Stoll D.A."/>
            <person name="Huch M."/>
        </authorList>
    </citation>
    <scope>NUCLEOTIDE SEQUENCE</scope>
    <source>
        <strain evidence="3">ZW T2_19</strain>
    </source>
</reference>
<gene>
    <name evidence="3" type="ORF">NB037_01055</name>
</gene>
<dbReference type="EMBL" id="JAMRYM010000002">
    <property type="protein sequence ID" value="MCM6760993.1"/>
    <property type="molecule type" value="Genomic_DNA"/>
</dbReference>
<feature type="transmembrane region" description="Helical" evidence="2">
    <location>
        <begin position="51"/>
        <end position="73"/>
    </location>
</feature>
<keyword evidence="4" id="KW-1185">Reference proteome</keyword>
<name>A0A9X2IRY9_9MICO</name>
<feature type="region of interest" description="Disordered" evidence="1">
    <location>
        <begin position="1"/>
        <end position="41"/>
    </location>
</feature>
<keyword evidence="2" id="KW-1133">Transmembrane helix</keyword>
<evidence type="ECO:0000256" key="2">
    <source>
        <dbReference type="SAM" id="Phobius"/>
    </source>
</evidence>
<evidence type="ECO:0000313" key="4">
    <source>
        <dbReference type="Proteomes" id="UP001155240"/>
    </source>
</evidence>
<keyword evidence="2" id="KW-0812">Transmembrane</keyword>
<dbReference type="Proteomes" id="UP001155240">
    <property type="component" value="Unassembled WGS sequence"/>
</dbReference>
<dbReference type="AlphaFoldDB" id="A0A9X2IRY9"/>